<sequence length="123" mass="13423">MTSGSWERSTTGEHSPFLKGSPTCHIFVYGRPMGLHRKRHVGGAGGICLLTSYRSNELCSCSSLPTRLTTPQFSPSSPSWVGLDQLPGTFRIGIYHLEEKAPVNGCERTQTGQELRSGEDAKI</sequence>
<evidence type="ECO:0000313" key="1">
    <source>
        <dbReference type="EMBL" id="KAF6447731.1"/>
    </source>
</evidence>
<dbReference type="Proteomes" id="UP000593571">
    <property type="component" value="Unassembled WGS sequence"/>
</dbReference>
<protein>
    <submittedName>
        <fullName evidence="1">Uncharacterized protein</fullName>
    </submittedName>
</protein>
<dbReference type="EMBL" id="JACASE010000007">
    <property type="protein sequence ID" value="KAF6447731.1"/>
    <property type="molecule type" value="Genomic_DNA"/>
</dbReference>
<gene>
    <name evidence="1" type="ORF">HJG63_012107</name>
</gene>
<dbReference type="AlphaFoldDB" id="A0A7J8FJJ1"/>
<name>A0A7J8FJJ1_ROUAE</name>
<accession>A0A7J8FJJ1</accession>
<comment type="caution">
    <text evidence="1">The sequence shown here is derived from an EMBL/GenBank/DDBJ whole genome shotgun (WGS) entry which is preliminary data.</text>
</comment>
<reference evidence="1 2" key="1">
    <citation type="journal article" date="2020" name="Nature">
        <title>Six reference-quality genomes reveal evolution of bat adaptations.</title>
        <authorList>
            <person name="Jebb D."/>
            <person name="Huang Z."/>
            <person name="Pippel M."/>
            <person name="Hughes G.M."/>
            <person name="Lavrichenko K."/>
            <person name="Devanna P."/>
            <person name="Winkler S."/>
            <person name="Jermiin L.S."/>
            <person name="Skirmuntt E.C."/>
            <person name="Katzourakis A."/>
            <person name="Burkitt-Gray L."/>
            <person name="Ray D.A."/>
            <person name="Sullivan K.A.M."/>
            <person name="Roscito J.G."/>
            <person name="Kirilenko B.M."/>
            <person name="Davalos L.M."/>
            <person name="Corthals A.P."/>
            <person name="Power M.L."/>
            <person name="Jones G."/>
            <person name="Ransome R.D."/>
            <person name="Dechmann D.K.N."/>
            <person name="Locatelli A.G."/>
            <person name="Puechmaille S.J."/>
            <person name="Fedrigo O."/>
            <person name="Jarvis E.D."/>
            <person name="Hiller M."/>
            <person name="Vernes S.C."/>
            <person name="Myers E.W."/>
            <person name="Teeling E.C."/>
        </authorList>
    </citation>
    <scope>NUCLEOTIDE SEQUENCE [LARGE SCALE GENOMIC DNA]</scope>
    <source>
        <strain evidence="1">MRouAeg1</strain>
        <tissue evidence="1">Muscle</tissue>
    </source>
</reference>
<organism evidence="1 2">
    <name type="scientific">Rousettus aegyptiacus</name>
    <name type="common">Egyptian fruit bat</name>
    <name type="synonym">Pteropus aegyptiacus</name>
    <dbReference type="NCBI Taxonomy" id="9407"/>
    <lineage>
        <taxon>Eukaryota</taxon>
        <taxon>Metazoa</taxon>
        <taxon>Chordata</taxon>
        <taxon>Craniata</taxon>
        <taxon>Vertebrata</taxon>
        <taxon>Euteleostomi</taxon>
        <taxon>Mammalia</taxon>
        <taxon>Eutheria</taxon>
        <taxon>Laurasiatheria</taxon>
        <taxon>Chiroptera</taxon>
        <taxon>Yinpterochiroptera</taxon>
        <taxon>Pteropodoidea</taxon>
        <taxon>Pteropodidae</taxon>
        <taxon>Rousettinae</taxon>
        <taxon>Rousettus</taxon>
    </lineage>
</organism>
<evidence type="ECO:0000313" key="2">
    <source>
        <dbReference type="Proteomes" id="UP000593571"/>
    </source>
</evidence>
<proteinExistence type="predicted"/>
<keyword evidence="2" id="KW-1185">Reference proteome</keyword>